<evidence type="ECO:0000256" key="1">
    <source>
        <dbReference type="ARBA" id="ARBA00023172"/>
    </source>
</evidence>
<dbReference type="GO" id="GO:0015074">
    <property type="term" value="P:DNA integration"/>
    <property type="evidence" value="ECO:0007669"/>
    <property type="project" value="InterPro"/>
</dbReference>
<dbReference type="InterPro" id="IPR011010">
    <property type="entry name" value="DNA_brk_join_enz"/>
</dbReference>
<sequence>MPVADVINHYIADVGPRFENKPKQKRDFVKRMEALLAFWGDRFVSDINKRSCVEFAEKHAQSTARRYLEDLRAAVELAIGDELMANTKIHFKLPAPQKARYRFYTREQAAKIVWAAYREKGTYSYTGKRAKAEHRGQTIFTKARPKRHIARFFLTACYTGTRTERIEQASFVKEDGRPWIDLERGIFYRAWEGELVPENKRADPIRIPQRLLAHMRRWHRNGARYLVEWNGKPVGTASAFFRMLKDVIPDELERKGLNRHSTKHTAATWLMMSGENTSDIAGFLSIDERTLRKHYGHHHPDHQRDIDASFTTGRAGRIQSRNPHKVQVPPPVSETTSGADLAAERRKAILDYIDIVDGPLELIHVVESAPDEELSVLREKVKRAARSGKWEALL</sequence>
<keyword evidence="1" id="KW-0233">DNA recombination</keyword>
<evidence type="ECO:0000313" key="2">
    <source>
        <dbReference type="EMBL" id="MDH0123274.1"/>
    </source>
</evidence>
<dbReference type="GO" id="GO:0006310">
    <property type="term" value="P:DNA recombination"/>
    <property type="evidence" value="ECO:0007669"/>
    <property type="project" value="UniProtKB-KW"/>
</dbReference>
<reference evidence="2" key="1">
    <citation type="submission" date="2022-09" db="EMBL/GenBank/DDBJ databases">
        <title>Intensive care unit water sources are persistently colonized with multi-drug resistant bacteria and are the site of extensive horizontal gene transfer of antibiotic resistance genes.</title>
        <authorList>
            <person name="Diorio-Toth L."/>
        </authorList>
    </citation>
    <scope>NUCLEOTIDE SEQUENCE</scope>
    <source>
        <strain evidence="2">GD04153</strain>
    </source>
</reference>
<organism evidence="2 3">
    <name type="scientific">Brucella intermedia GD04153</name>
    <dbReference type="NCBI Taxonomy" id="2975438"/>
    <lineage>
        <taxon>Bacteria</taxon>
        <taxon>Pseudomonadati</taxon>
        <taxon>Pseudomonadota</taxon>
        <taxon>Alphaproteobacteria</taxon>
        <taxon>Hyphomicrobiales</taxon>
        <taxon>Brucellaceae</taxon>
        <taxon>Brucella/Ochrobactrum group</taxon>
        <taxon>Brucella</taxon>
    </lineage>
</organism>
<dbReference type="EMBL" id="JAODYY010000001">
    <property type="protein sequence ID" value="MDH0123274.1"/>
    <property type="molecule type" value="Genomic_DNA"/>
</dbReference>
<dbReference type="InterPro" id="IPR013762">
    <property type="entry name" value="Integrase-like_cat_sf"/>
</dbReference>
<comment type="caution">
    <text evidence="2">The sequence shown here is derived from an EMBL/GenBank/DDBJ whole genome shotgun (WGS) entry which is preliminary data.</text>
</comment>
<protein>
    <submittedName>
        <fullName evidence="2">Integrase</fullName>
    </submittedName>
</protein>
<proteinExistence type="predicted"/>
<evidence type="ECO:0000313" key="3">
    <source>
        <dbReference type="Proteomes" id="UP001158087"/>
    </source>
</evidence>
<dbReference type="AlphaFoldDB" id="A0AA42GXA1"/>
<dbReference type="Gene3D" id="1.10.443.10">
    <property type="entry name" value="Intergrase catalytic core"/>
    <property type="match status" value="1"/>
</dbReference>
<dbReference type="GO" id="GO:0003677">
    <property type="term" value="F:DNA binding"/>
    <property type="evidence" value="ECO:0007669"/>
    <property type="project" value="InterPro"/>
</dbReference>
<dbReference type="SUPFAM" id="SSF56349">
    <property type="entry name" value="DNA breaking-rejoining enzymes"/>
    <property type="match status" value="1"/>
</dbReference>
<accession>A0AA42GXA1</accession>
<name>A0AA42GXA1_9HYPH</name>
<dbReference type="Proteomes" id="UP001158087">
    <property type="component" value="Unassembled WGS sequence"/>
</dbReference>
<gene>
    <name evidence="2" type="ORF">N7376_04660</name>
</gene>